<proteinExistence type="predicted"/>
<dbReference type="SUPFAM" id="SSF51713">
    <property type="entry name" value="tRNA-guanine transglycosylase"/>
    <property type="match status" value="1"/>
</dbReference>
<reference evidence="2" key="1">
    <citation type="submission" date="2021-05" db="EMBL/GenBank/DDBJ databases">
        <authorList>
            <person name="Pietrasiak N."/>
            <person name="Ward R."/>
            <person name="Stajich J.E."/>
            <person name="Kurbessoian T."/>
        </authorList>
    </citation>
    <scope>NUCLEOTIDE SEQUENCE</scope>
    <source>
        <strain evidence="2">JT2-VF2</strain>
    </source>
</reference>
<dbReference type="InterPro" id="IPR036511">
    <property type="entry name" value="TGT-like_sf"/>
</dbReference>
<gene>
    <name evidence="2" type="ORF">KME32_00035</name>
</gene>
<dbReference type="Gene3D" id="3.20.20.105">
    <property type="entry name" value="Queuine tRNA-ribosyltransferase-like"/>
    <property type="match status" value="1"/>
</dbReference>
<dbReference type="AlphaFoldDB" id="A0A951PSL5"/>
<protein>
    <recommendedName>
        <fullName evidence="1">tRNA-guanine(15) transglycosylase-like domain-containing protein</fullName>
    </recommendedName>
</protein>
<name>A0A951PSL5_9NOST</name>
<accession>A0A951PSL5</accession>
<organism evidence="2 3">
    <name type="scientific">Mojavia pulchra JT2-VF2</name>
    <dbReference type="NCBI Taxonomy" id="287848"/>
    <lineage>
        <taxon>Bacteria</taxon>
        <taxon>Bacillati</taxon>
        <taxon>Cyanobacteriota</taxon>
        <taxon>Cyanophyceae</taxon>
        <taxon>Nostocales</taxon>
        <taxon>Nostocaceae</taxon>
    </lineage>
</organism>
<feature type="domain" description="tRNA-guanine(15) transglycosylase-like" evidence="1">
    <location>
        <begin position="79"/>
        <end position="323"/>
    </location>
</feature>
<sequence length="341" mass="39319">MKIVAGISLRGIKPCIWDKTSDYYLPQLQAIMVSYADFHASPKRRREAMEKGIHESLGIPKEVKLYLDNGAFYFISREGETPVKNYEEFVEKAKPDWFPIPQDFIPIPKMSREEQEKCFFRTMEMALNYQYGSYIPVIHVSNFLEDYVDEIKKHETLLAKPYIALGGIVPNLLRATKAMPYKKILESIHHVREEFKHQKLHIFGIGGTATIHLAALLGIDSVDSSGWRNRAARGMIQLPGTGERIIADLGKWRGRRVSQQEEEILKECPCPACYKYGLDGLKASGSFGFWNRATHNLWILLNEAELIKEHLNKKTYKDWYKGHLDNTTYRPLIEQLVKISL</sequence>
<dbReference type="Pfam" id="PF01702">
    <property type="entry name" value="TGT"/>
    <property type="match status" value="1"/>
</dbReference>
<dbReference type="Proteomes" id="UP000715781">
    <property type="component" value="Unassembled WGS sequence"/>
</dbReference>
<reference evidence="2" key="2">
    <citation type="journal article" date="2022" name="Microbiol. Resour. Announc.">
        <title>Metagenome Sequencing to Explore Phylogenomics of Terrestrial Cyanobacteria.</title>
        <authorList>
            <person name="Ward R.D."/>
            <person name="Stajich J.E."/>
            <person name="Johansen J.R."/>
            <person name="Huntemann M."/>
            <person name="Clum A."/>
            <person name="Foster B."/>
            <person name="Foster B."/>
            <person name="Roux S."/>
            <person name="Palaniappan K."/>
            <person name="Varghese N."/>
            <person name="Mukherjee S."/>
            <person name="Reddy T.B.K."/>
            <person name="Daum C."/>
            <person name="Copeland A."/>
            <person name="Chen I.A."/>
            <person name="Ivanova N.N."/>
            <person name="Kyrpides N.C."/>
            <person name="Shapiro N."/>
            <person name="Eloe-Fadrosh E.A."/>
            <person name="Pietrasiak N."/>
        </authorList>
    </citation>
    <scope>NUCLEOTIDE SEQUENCE</scope>
    <source>
        <strain evidence="2">JT2-VF2</strain>
    </source>
</reference>
<dbReference type="GO" id="GO:0006400">
    <property type="term" value="P:tRNA modification"/>
    <property type="evidence" value="ECO:0007669"/>
    <property type="project" value="InterPro"/>
</dbReference>
<evidence type="ECO:0000313" key="2">
    <source>
        <dbReference type="EMBL" id="MBW4559544.1"/>
    </source>
</evidence>
<evidence type="ECO:0000259" key="1">
    <source>
        <dbReference type="Pfam" id="PF01702"/>
    </source>
</evidence>
<evidence type="ECO:0000313" key="3">
    <source>
        <dbReference type="Proteomes" id="UP000715781"/>
    </source>
</evidence>
<comment type="caution">
    <text evidence="2">The sequence shown here is derived from an EMBL/GenBank/DDBJ whole genome shotgun (WGS) entry which is preliminary data.</text>
</comment>
<dbReference type="InterPro" id="IPR002616">
    <property type="entry name" value="tRNA_ribo_trans-like"/>
</dbReference>
<dbReference type="EMBL" id="JAHHHN010000001">
    <property type="protein sequence ID" value="MBW4559544.1"/>
    <property type="molecule type" value="Genomic_DNA"/>
</dbReference>